<comment type="caution">
    <text evidence="2">The sequence shown here is derived from an EMBL/GenBank/DDBJ whole genome shotgun (WGS) entry which is preliminary data.</text>
</comment>
<accession>A0ABU6QVZ1</accession>
<organism evidence="2 3">
    <name type="scientific">Stylosanthes scabra</name>
    <dbReference type="NCBI Taxonomy" id="79078"/>
    <lineage>
        <taxon>Eukaryota</taxon>
        <taxon>Viridiplantae</taxon>
        <taxon>Streptophyta</taxon>
        <taxon>Embryophyta</taxon>
        <taxon>Tracheophyta</taxon>
        <taxon>Spermatophyta</taxon>
        <taxon>Magnoliopsida</taxon>
        <taxon>eudicotyledons</taxon>
        <taxon>Gunneridae</taxon>
        <taxon>Pentapetalae</taxon>
        <taxon>rosids</taxon>
        <taxon>fabids</taxon>
        <taxon>Fabales</taxon>
        <taxon>Fabaceae</taxon>
        <taxon>Papilionoideae</taxon>
        <taxon>50 kb inversion clade</taxon>
        <taxon>dalbergioids sensu lato</taxon>
        <taxon>Dalbergieae</taxon>
        <taxon>Pterocarpus clade</taxon>
        <taxon>Stylosanthes</taxon>
    </lineage>
</organism>
<proteinExistence type="predicted"/>
<feature type="compositionally biased region" description="Basic and acidic residues" evidence="1">
    <location>
        <begin position="92"/>
        <end position="108"/>
    </location>
</feature>
<dbReference type="Gene3D" id="1.20.272.10">
    <property type="match status" value="1"/>
</dbReference>
<keyword evidence="3" id="KW-1185">Reference proteome</keyword>
<feature type="region of interest" description="Disordered" evidence="1">
    <location>
        <begin position="92"/>
        <end position="111"/>
    </location>
</feature>
<evidence type="ECO:0000313" key="3">
    <source>
        <dbReference type="Proteomes" id="UP001341840"/>
    </source>
</evidence>
<protein>
    <submittedName>
        <fullName evidence="2">Uncharacterized protein</fullName>
    </submittedName>
</protein>
<name>A0ABU6QVZ1_9FABA</name>
<evidence type="ECO:0000256" key="1">
    <source>
        <dbReference type="SAM" id="MobiDB-lite"/>
    </source>
</evidence>
<dbReference type="EMBL" id="JASCZI010002528">
    <property type="protein sequence ID" value="MED6116266.1"/>
    <property type="molecule type" value="Genomic_DNA"/>
</dbReference>
<evidence type="ECO:0000313" key="2">
    <source>
        <dbReference type="EMBL" id="MED6116266.1"/>
    </source>
</evidence>
<gene>
    <name evidence="2" type="ORF">PIB30_098499</name>
</gene>
<sequence>DILTEDDLILTGWEYDILNISKSVLEEQSPRQLYLIRRKLQSLMIHDVSPEFVYKSLVEHLTTLVDASLRSGVAKLDTEYNKVSEIEFEPLKRHIPDKQGESSDEKPHEPRKRKAIINYLRVEEFIAKFMSWYKNSTT</sequence>
<dbReference type="SUPFAM" id="SSF48019">
    <property type="entry name" value="post-AAA+ oligomerization domain-like"/>
    <property type="match status" value="1"/>
</dbReference>
<dbReference type="Proteomes" id="UP001341840">
    <property type="component" value="Unassembled WGS sequence"/>
</dbReference>
<feature type="non-terminal residue" evidence="2">
    <location>
        <position position="1"/>
    </location>
</feature>
<dbReference type="InterPro" id="IPR008921">
    <property type="entry name" value="DNA_pol3_clamp-load_cplx_C"/>
</dbReference>
<reference evidence="2 3" key="1">
    <citation type="journal article" date="2023" name="Plants (Basel)">
        <title>Bridging the Gap: Combining Genomics and Transcriptomics Approaches to Understand Stylosanthes scabra, an Orphan Legume from the Brazilian Caatinga.</title>
        <authorList>
            <person name="Ferreira-Neto J.R.C."/>
            <person name="da Silva M.D."/>
            <person name="Binneck E."/>
            <person name="de Melo N.F."/>
            <person name="da Silva R.H."/>
            <person name="de Melo A.L.T.M."/>
            <person name="Pandolfi V."/>
            <person name="Bustamante F.O."/>
            <person name="Brasileiro-Vidal A.C."/>
            <person name="Benko-Iseppon A.M."/>
        </authorList>
    </citation>
    <scope>NUCLEOTIDE SEQUENCE [LARGE SCALE GENOMIC DNA]</scope>
    <source>
        <tissue evidence="2">Leaves</tissue>
    </source>
</reference>